<gene>
    <name evidence="4" type="ORF">C1C91_23490</name>
</gene>
<dbReference type="Pfam" id="PF13098">
    <property type="entry name" value="Thioredoxin_2"/>
    <property type="match status" value="1"/>
</dbReference>
<dbReference type="SUPFAM" id="SSF52833">
    <property type="entry name" value="Thioredoxin-like"/>
    <property type="match status" value="1"/>
</dbReference>
<dbReference type="InterPro" id="IPR012336">
    <property type="entry name" value="Thioredoxin-like_fold"/>
</dbReference>
<feature type="signal peptide" evidence="1">
    <location>
        <begin position="1"/>
        <end position="22"/>
    </location>
</feature>
<keyword evidence="1" id="KW-0676">Redox-active center</keyword>
<name>A0A7D5YQ14_AERCA</name>
<feature type="domain" description="Disulphide bond isomerase DsbC/G N-terminal" evidence="2">
    <location>
        <begin position="31"/>
        <end position="99"/>
    </location>
</feature>
<evidence type="ECO:0000313" key="5">
    <source>
        <dbReference type="Proteomes" id="UP000266778"/>
    </source>
</evidence>
<sequence length="265" mass="29285">MKMKAIPLLLAGLLAAPSFAHAQVERVTVTAEQKKAAEEKLKTTFSQIQVTGFEPSYVPGVFELTTGNNTYYFYPGSNGQDGVLIFGEMYDAQGNNLTQVAREKRLDKAMATLPMDSALLVGNKTGSVEFYEITDPECPYCERYDTWVKQQPFANQLKRKIIFLMNNGHPGERREVEHIICSDDKNKALDDAFKNTPDNPVITDWKTCPEAEAVIAEHQKIVQAVGAQGTPAFIINGKMVTGFSEAQILDAIKINDASVNMQGTK</sequence>
<evidence type="ECO:0000259" key="3">
    <source>
        <dbReference type="Pfam" id="PF13098"/>
    </source>
</evidence>
<dbReference type="PANTHER" id="PTHR35272">
    <property type="entry name" value="THIOL:DISULFIDE INTERCHANGE PROTEIN DSBC-RELATED"/>
    <property type="match status" value="1"/>
</dbReference>
<dbReference type="InterPro" id="IPR051470">
    <property type="entry name" value="Thiol:disulfide_interchange"/>
</dbReference>
<dbReference type="Gene3D" id="3.40.30.10">
    <property type="entry name" value="Glutaredoxin"/>
    <property type="match status" value="1"/>
</dbReference>
<evidence type="ECO:0000256" key="1">
    <source>
        <dbReference type="RuleBase" id="RU364038"/>
    </source>
</evidence>
<keyword evidence="1" id="KW-0574">Periplasm</keyword>
<feature type="domain" description="Thioredoxin-like fold" evidence="3">
    <location>
        <begin position="133"/>
        <end position="251"/>
    </location>
</feature>
<organism evidence="4 5">
    <name type="scientific">Aeromonas caviae</name>
    <name type="common">Aeromonas punctata</name>
    <dbReference type="NCBI Taxonomy" id="648"/>
    <lineage>
        <taxon>Bacteria</taxon>
        <taxon>Pseudomonadati</taxon>
        <taxon>Pseudomonadota</taxon>
        <taxon>Gammaproteobacteria</taxon>
        <taxon>Aeromonadales</taxon>
        <taxon>Aeromonadaceae</taxon>
        <taxon>Aeromonas</taxon>
    </lineage>
</organism>
<keyword evidence="1" id="KW-0732">Signal</keyword>
<dbReference type="AlphaFoldDB" id="A0A7D5YQ14"/>
<dbReference type="InterPro" id="IPR036249">
    <property type="entry name" value="Thioredoxin-like_sf"/>
</dbReference>
<feature type="chain" id="PRO_5031611073" description="Thiol:disulfide interchange protein" evidence="1">
    <location>
        <begin position="23"/>
        <end position="265"/>
    </location>
</feature>
<keyword evidence="4" id="KW-0614">Plasmid</keyword>
<dbReference type="InterPro" id="IPR033954">
    <property type="entry name" value="DiS-bond_Isoase_DsbC/G"/>
</dbReference>
<protein>
    <recommendedName>
        <fullName evidence="1">Thiol:disulfide interchange protein</fullName>
    </recommendedName>
</protein>
<dbReference type="PANTHER" id="PTHR35272:SF3">
    <property type="entry name" value="THIOL:DISULFIDE INTERCHANGE PROTEIN DSBC"/>
    <property type="match status" value="1"/>
</dbReference>
<comment type="function">
    <text evidence="1">Required for disulfide bond formation in some periplasmic proteins. Acts by transferring its disulfide bond to other proteins and is reduced in the process.</text>
</comment>
<comment type="similarity">
    <text evidence="1">Belongs to the thioredoxin family. DsbC subfamily.</text>
</comment>
<dbReference type="InterPro" id="IPR018950">
    <property type="entry name" value="DiS-bond_isomerase_DsbC/G_N"/>
</dbReference>
<evidence type="ECO:0000259" key="2">
    <source>
        <dbReference type="Pfam" id="PF10411"/>
    </source>
</evidence>
<evidence type="ECO:0000313" key="4">
    <source>
        <dbReference type="EMBL" id="QLI60532.1"/>
    </source>
</evidence>
<dbReference type="Proteomes" id="UP000266778">
    <property type="component" value="Plasmid pAeca2"/>
</dbReference>
<dbReference type="Pfam" id="PF10411">
    <property type="entry name" value="DsbC_N"/>
    <property type="match status" value="1"/>
</dbReference>
<accession>A0A7D5YQ14</accession>
<dbReference type="GO" id="GO:0042597">
    <property type="term" value="C:periplasmic space"/>
    <property type="evidence" value="ECO:0007669"/>
    <property type="project" value="UniProtKB-SubCell"/>
</dbReference>
<dbReference type="EMBL" id="CP039628">
    <property type="protein sequence ID" value="QLI60532.1"/>
    <property type="molecule type" value="Genomic_DNA"/>
</dbReference>
<comment type="subcellular location">
    <subcellularLocation>
        <location evidence="1">Periplasm</location>
    </subcellularLocation>
</comment>
<dbReference type="CDD" id="cd03020">
    <property type="entry name" value="DsbA_DsbC_DsbG"/>
    <property type="match status" value="1"/>
</dbReference>
<proteinExistence type="inferred from homology"/>
<reference evidence="4 5" key="1">
    <citation type="submission" date="2019-04" db="EMBL/GenBank/DDBJ databases">
        <title>Novel transposon Tn6433 variants accelerate the dissemination of tet(E) in Aeromonas under oxytetracycline stresses.</title>
        <authorList>
            <person name="Shi Y."/>
            <person name="Tian Z."/>
            <person name="Zhang Y."/>
            <person name="Zhang H."/>
            <person name="Yang M."/>
        </authorList>
    </citation>
    <scope>NUCLEOTIDE SEQUENCE [LARGE SCALE GENOMIC DNA]</scope>
    <source>
        <strain evidence="4 5">T25-39</strain>
        <plasmid evidence="5">paeca2</plasmid>
    </source>
</reference>
<geneLocation type="plasmid" evidence="5">
    <name>paeca2</name>
</geneLocation>